<gene>
    <name evidence="2" type="ORF">BFV95_1749</name>
</gene>
<evidence type="ECO:0000313" key="2">
    <source>
        <dbReference type="EMBL" id="OES33856.1"/>
    </source>
</evidence>
<feature type="transmembrane region" description="Helical" evidence="1">
    <location>
        <begin position="14"/>
        <end position="32"/>
    </location>
</feature>
<accession>A0AB36G195</accession>
<keyword evidence="3" id="KW-1185">Reference proteome</keyword>
<evidence type="ECO:0000256" key="1">
    <source>
        <dbReference type="SAM" id="Phobius"/>
    </source>
</evidence>
<protein>
    <submittedName>
        <fullName evidence="2">Uncharacterized protein</fullName>
    </submittedName>
</protein>
<organism evidence="2 3">
    <name type="scientific">Alteromonas macleodii</name>
    <name type="common">Pseudoalteromonas macleodii</name>
    <dbReference type="NCBI Taxonomy" id="28108"/>
    <lineage>
        <taxon>Bacteria</taxon>
        <taxon>Pseudomonadati</taxon>
        <taxon>Pseudomonadota</taxon>
        <taxon>Gammaproteobacteria</taxon>
        <taxon>Alteromonadales</taxon>
        <taxon>Alteromonadaceae</taxon>
        <taxon>Alteromonas/Salinimonas group</taxon>
        <taxon>Alteromonas</taxon>
    </lineage>
</organism>
<reference evidence="2 3" key="1">
    <citation type="submission" date="2016-09" db="EMBL/GenBank/DDBJ databases">
        <title>Draft Genome Sequence of four Alteromonas macleodii strains isolated from copper coupons and grown long-term at elevated copper levels.</title>
        <authorList>
            <person name="Cusick K."/>
            <person name="Dale J."/>
            <person name="Little B."/>
            <person name="Biffinger J."/>
        </authorList>
    </citation>
    <scope>NUCLEOTIDE SEQUENCE [LARGE SCALE GENOMIC DNA]</scope>
    <source>
        <strain evidence="2 3">KCP01</strain>
    </source>
</reference>
<proteinExistence type="predicted"/>
<keyword evidence="1" id="KW-0472">Membrane</keyword>
<dbReference type="Proteomes" id="UP000095392">
    <property type="component" value="Unassembled WGS sequence"/>
</dbReference>
<name>A0AB36G195_ALTMA</name>
<dbReference type="EMBL" id="MIPY01000008">
    <property type="protein sequence ID" value="OES33856.1"/>
    <property type="molecule type" value="Genomic_DNA"/>
</dbReference>
<keyword evidence="1" id="KW-1133">Transmembrane helix</keyword>
<keyword evidence="1" id="KW-0812">Transmembrane</keyword>
<sequence length="53" mass="6273">MGSSRQNVLPQHCLLLNFVLFLLIQCLLRTFLVRINFNKKQKNSINVVFLHFI</sequence>
<dbReference type="AlphaFoldDB" id="A0AB36G195"/>
<evidence type="ECO:0000313" key="3">
    <source>
        <dbReference type="Proteomes" id="UP000095392"/>
    </source>
</evidence>
<comment type="caution">
    <text evidence="2">The sequence shown here is derived from an EMBL/GenBank/DDBJ whole genome shotgun (WGS) entry which is preliminary data.</text>
</comment>